<evidence type="ECO:0000256" key="2">
    <source>
        <dbReference type="ARBA" id="ARBA00022692"/>
    </source>
</evidence>
<keyword evidence="8" id="KW-1185">Reference proteome</keyword>
<feature type="transmembrane region" description="Helical" evidence="5">
    <location>
        <begin position="116"/>
        <end position="137"/>
    </location>
</feature>
<feature type="transmembrane region" description="Helical" evidence="5">
    <location>
        <begin position="20"/>
        <end position="40"/>
    </location>
</feature>
<name>A0A023X1X5_RUBRA</name>
<dbReference type="AlphaFoldDB" id="A0A023X1X5"/>
<feature type="transmembrane region" description="Helical" evidence="5">
    <location>
        <begin position="90"/>
        <end position="110"/>
    </location>
</feature>
<evidence type="ECO:0000256" key="1">
    <source>
        <dbReference type="ARBA" id="ARBA00004651"/>
    </source>
</evidence>
<proteinExistence type="predicted"/>
<dbReference type="OrthoDB" id="9787026at2"/>
<evidence type="ECO:0000313" key="7">
    <source>
        <dbReference type="EMBL" id="AHY46348.1"/>
    </source>
</evidence>
<dbReference type="PANTHER" id="PTHR23508:SF10">
    <property type="entry name" value="CARBOXYLIC ACID TRANSPORTER PROTEIN HOMOLOG"/>
    <property type="match status" value="1"/>
</dbReference>
<comment type="subcellular location">
    <subcellularLocation>
        <location evidence="1">Cell membrane</location>
        <topology evidence="1">Multi-pass membrane protein</topology>
    </subcellularLocation>
</comment>
<feature type="transmembrane region" description="Helical" evidence="5">
    <location>
        <begin position="383"/>
        <end position="408"/>
    </location>
</feature>
<dbReference type="Proteomes" id="UP000025229">
    <property type="component" value="Chromosome"/>
</dbReference>
<dbReference type="Pfam" id="PF07690">
    <property type="entry name" value="MFS_1"/>
    <property type="match status" value="1"/>
</dbReference>
<keyword evidence="2 5" id="KW-0812">Transmembrane</keyword>
<dbReference type="InterPro" id="IPR011701">
    <property type="entry name" value="MFS"/>
</dbReference>
<feature type="transmembrane region" description="Helical" evidence="5">
    <location>
        <begin position="414"/>
        <end position="433"/>
    </location>
</feature>
<dbReference type="InterPro" id="IPR036259">
    <property type="entry name" value="MFS_trans_sf"/>
</dbReference>
<accession>A0A023X1X5</accession>
<dbReference type="KEGG" id="rrd:RradSPS_1065"/>
<evidence type="ECO:0000259" key="6">
    <source>
        <dbReference type="PROSITE" id="PS50850"/>
    </source>
</evidence>
<dbReference type="GO" id="GO:0046943">
    <property type="term" value="F:carboxylic acid transmembrane transporter activity"/>
    <property type="evidence" value="ECO:0007669"/>
    <property type="project" value="TreeGrafter"/>
</dbReference>
<dbReference type="PANTHER" id="PTHR23508">
    <property type="entry name" value="CARBOXYLIC ACID TRANSPORTER PROTEIN HOMOLOG"/>
    <property type="match status" value="1"/>
</dbReference>
<dbReference type="EMBL" id="CP007514">
    <property type="protein sequence ID" value="AHY46348.1"/>
    <property type="molecule type" value="Genomic_DNA"/>
</dbReference>
<dbReference type="InterPro" id="IPR005829">
    <property type="entry name" value="Sugar_transporter_CS"/>
</dbReference>
<keyword evidence="4 5" id="KW-0472">Membrane</keyword>
<dbReference type="InterPro" id="IPR020846">
    <property type="entry name" value="MFS_dom"/>
</dbReference>
<feature type="transmembrane region" description="Helical" evidence="5">
    <location>
        <begin position="149"/>
        <end position="172"/>
    </location>
</feature>
<feature type="transmembrane region" description="Helical" evidence="5">
    <location>
        <begin position="295"/>
        <end position="317"/>
    </location>
</feature>
<evidence type="ECO:0000256" key="3">
    <source>
        <dbReference type="ARBA" id="ARBA00022989"/>
    </source>
</evidence>
<reference evidence="7 8" key="1">
    <citation type="submission" date="2014-03" db="EMBL/GenBank/DDBJ databases">
        <title>Complete genome sequence of the Radio-Resistant Rubrobacter radiotolerans RSPS-4.</title>
        <authorList>
            <person name="Egas C.C."/>
            <person name="Barroso C.C."/>
            <person name="Froufe H.J.C."/>
            <person name="Pacheco J.J."/>
            <person name="Albuquerque L.L."/>
            <person name="da Costa M.M.S."/>
        </authorList>
    </citation>
    <scope>NUCLEOTIDE SEQUENCE [LARGE SCALE GENOMIC DNA]</scope>
    <source>
        <strain evidence="7 8">RSPS-4</strain>
    </source>
</reference>
<dbReference type="HOGENOM" id="CLU_001265_46_4_11"/>
<dbReference type="SUPFAM" id="SSF103473">
    <property type="entry name" value="MFS general substrate transporter"/>
    <property type="match status" value="1"/>
</dbReference>
<evidence type="ECO:0000313" key="8">
    <source>
        <dbReference type="Proteomes" id="UP000025229"/>
    </source>
</evidence>
<dbReference type="CDD" id="cd17365">
    <property type="entry name" value="MFS_PcaK_like"/>
    <property type="match status" value="1"/>
</dbReference>
<feature type="transmembrane region" description="Helical" evidence="5">
    <location>
        <begin position="178"/>
        <end position="198"/>
    </location>
</feature>
<keyword evidence="3 5" id="KW-1133">Transmembrane helix</keyword>
<dbReference type="eggNOG" id="COG2814">
    <property type="taxonomic scope" value="Bacteria"/>
</dbReference>
<dbReference type="STRING" id="42256.RradSPS_1065"/>
<feature type="transmembrane region" description="Helical" evidence="5">
    <location>
        <begin position="60"/>
        <end position="78"/>
    </location>
</feature>
<feature type="transmembrane region" description="Helical" evidence="5">
    <location>
        <begin position="256"/>
        <end position="275"/>
    </location>
</feature>
<evidence type="ECO:0000256" key="5">
    <source>
        <dbReference type="SAM" id="Phobius"/>
    </source>
</evidence>
<dbReference type="Gene3D" id="1.20.1250.20">
    <property type="entry name" value="MFS general substrate transporter like domains"/>
    <property type="match status" value="2"/>
</dbReference>
<feature type="transmembrane region" description="Helical" evidence="5">
    <location>
        <begin position="348"/>
        <end position="371"/>
    </location>
</feature>
<feature type="transmembrane region" description="Helical" evidence="5">
    <location>
        <begin position="324"/>
        <end position="342"/>
    </location>
</feature>
<feature type="domain" description="Major facilitator superfamily (MFS) profile" evidence="6">
    <location>
        <begin position="22"/>
        <end position="438"/>
    </location>
</feature>
<evidence type="ECO:0000256" key="4">
    <source>
        <dbReference type="ARBA" id="ARBA00023136"/>
    </source>
</evidence>
<dbReference type="GO" id="GO:0005886">
    <property type="term" value="C:plasma membrane"/>
    <property type="evidence" value="ECO:0007669"/>
    <property type="project" value="UniProtKB-SubCell"/>
</dbReference>
<protein>
    <submittedName>
        <fullName evidence="7">Major Facilitator Superfamily</fullName>
    </submittedName>
</protein>
<dbReference type="PROSITE" id="PS50850">
    <property type="entry name" value="MFS"/>
    <property type="match status" value="1"/>
</dbReference>
<gene>
    <name evidence="7" type="ORF">RradSPS_1065</name>
</gene>
<organism evidence="7 8">
    <name type="scientific">Rubrobacter radiotolerans</name>
    <name type="common">Arthrobacter radiotolerans</name>
    <dbReference type="NCBI Taxonomy" id="42256"/>
    <lineage>
        <taxon>Bacteria</taxon>
        <taxon>Bacillati</taxon>
        <taxon>Actinomycetota</taxon>
        <taxon>Rubrobacteria</taxon>
        <taxon>Rubrobacterales</taxon>
        <taxon>Rubrobacteraceae</taxon>
        <taxon>Rubrobacter</taxon>
    </lineage>
</organism>
<dbReference type="PROSITE" id="PS00217">
    <property type="entry name" value="SUGAR_TRANSPORT_2"/>
    <property type="match status" value="1"/>
</dbReference>
<dbReference type="PATRIC" id="fig|42256.3.peg.1078"/>
<sequence length="446" mass="46704">MSATGSASTGTGGDVRSSIWLVPILCGLAVGFDGYDLVVYGTVVPALLEYQAWGLSPEQVGVIGSYAIIGMLFGALIAGTVTDIIGRRKALLICVAWFSVFTAVCGIAPSPEIFGLFRFLAGLGLGGLIPIAAALTLEYAPAHRRNFTYLAMMACYNVGGLLAAGLAIVLIPAFGWRVMFFVALIPLFIVVPLGMKYLPESISFLLAKGRRSEAEAIGRRFGVPVQAVERTVEREEEVATRGGALEGVKTLLSRLYFLRSVAFWVASFFGLMLIYGLSNWLPGVMTEAGYSVGSALSFLVLFQGGAAVGNLIIGGLADRFGTKLVCGLAFTLAGLSIALLSIQMPLVAIYVFAGLAGVGTFGGMTLVYSYIGQYYPASSRATALGWSAGVGRLGAILGPILGGLLVGAGLAVPWGFYTFALAGVLAATIIFLLPRSPVAVEKAEWM</sequence>